<name>A0A6S7G9N0_PARCT</name>
<dbReference type="Proteomes" id="UP001152795">
    <property type="component" value="Unassembled WGS sequence"/>
</dbReference>
<evidence type="ECO:0000313" key="1">
    <source>
        <dbReference type="EMBL" id="CAB3988425.1"/>
    </source>
</evidence>
<proteinExistence type="predicted"/>
<organism evidence="1 2">
    <name type="scientific">Paramuricea clavata</name>
    <name type="common">Red gorgonian</name>
    <name type="synonym">Violescent sea-whip</name>
    <dbReference type="NCBI Taxonomy" id="317549"/>
    <lineage>
        <taxon>Eukaryota</taxon>
        <taxon>Metazoa</taxon>
        <taxon>Cnidaria</taxon>
        <taxon>Anthozoa</taxon>
        <taxon>Octocorallia</taxon>
        <taxon>Malacalcyonacea</taxon>
        <taxon>Plexauridae</taxon>
        <taxon>Paramuricea</taxon>
    </lineage>
</organism>
<gene>
    <name evidence="1" type="ORF">PACLA_8A010360</name>
</gene>
<dbReference type="EMBL" id="CACRXK020001322">
    <property type="protein sequence ID" value="CAB3988425.1"/>
    <property type="molecule type" value="Genomic_DNA"/>
</dbReference>
<dbReference type="OrthoDB" id="9869831at2759"/>
<protein>
    <submittedName>
        <fullName evidence="1">Uncharacterized protein</fullName>
    </submittedName>
</protein>
<keyword evidence="2" id="KW-1185">Reference proteome</keyword>
<comment type="caution">
    <text evidence="1">The sequence shown here is derived from an EMBL/GenBank/DDBJ whole genome shotgun (WGS) entry which is preliminary data.</text>
</comment>
<accession>A0A6S7G9N0</accession>
<dbReference type="AlphaFoldDB" id="A0A6S7G9N0"/>
<reference evidence="1" key="1">
    <citation type="submission" date="2020-04" db="EMBL/GenBank/DDBJ databases">
        <authorList>
            <person name="Alioto T."/>
            <person name="Alioto T."/>
            <person name="Gomez Garrido J."/>
        </authorList>
    </citation>
    <scope>NUCLEOTIDE SEQUENCE</scope>
    <source>
        <strain evidence="1">A484AB</strain>
    </source>
</reference>
<evidence type="ECO:0000313" key="2">
    <source>
        <dbReference type="Proteomes" id="UP001152795"/>
    </source>
</evidence>
<sequence length="353" mass="40218">MSLSINVPYGNNRTKCLQEQAIHTCRLKNWSGLIHIMALTSVLKRPIFSVYPEASPLICPLFHGLIRPRDSNMSQDGTHVNLLYIMFTRDDDLDSRKSVGFQPNHFCPLIFNNDDDFLLNKSDFPPLFSELPPQKNDFPTTLKRARKKFRPIKNNRQNRKNVGNDKKPKAALSCFTCRDELLSKSNAKDPMKVIPENACCESNSANETQLSMKCLLRSWFNRKGQELSNEGDENYIAPVLNGKASETQLSTKYLSQSLFNRKGQEWSNEGGENYIAPVLNGKPSETQLSTKCPSQSLFNRKSQEWSNKGDENYIAPVLNGKASETQLSTKYLSQSLFNRKSQEWSNEEEMKTT</sequence>